<name>A0ABR1VUG6_9PEZI</name>
<organism evidence="2 3">
    <name type="scientific">Apiospora phragmitis</name>
    <dbReference type="NCBI Taxonomy" id="2905665"/>
    <lineage>
        <taxon>Eukaryota</taxon>
        <taxon>Fungi</taxon>
        <taxon>Dikarya</taxon>
        <taxon>Ascomycota</taxon>
        <taxon>Pezizomycotina</taxon>
        <taxon>Sordariomycetes</taxon>
        <taxon>Xylariomycetidae</taxon>
        <taxon>Amphisphaeriales</taxon>
        <taxon>Apiosporaceae</taxon>
        <taxon>Apiospora</taxon>
    </lineage>
</organism>
<evidence type="ECO:0000313" key="2">
    <source>
        <dbReference type="EMBL" id="KAK8073835.1"/>
    </source>
</evidence>
<feature type="region of interest" description="Disordered" evidence="1">
    <location>
        <begin position="154"/>
        <end position="240"/>
    </location>
</feature>
<gene>
    <name evidence="2" type="ORF">PG994_004734</name>
</gene>
<feature type="region of interest" description="Disordered" evidence="1">
    <location>
        <begin position="265"/>
        <end position="315"/>
    </location>
</feature>
<sequence length="422" mass="46228">MDSRNGLDNIHRDEFLMGLVHGTPSDAMRNQQQQHSQQGEMSSQKASFSYPRPDSRVIRHEATDSRSSMTSNGSVPGMTDASDSEASADDDFHYNASASELWDSFWPNDAPRPQGLQQPQGSYSPGIDNSDYFTTTILPSKSERLDDGTITIPSAERQSSQLQAFQWPLPNPRSSRLRPIQTRSPATVSVCPKAPSEEPIPTRSTSLTPEVPRQQHTIKRKPLRSSKSIANFNSSKPRAHLHPLYEAPTASMSTSTIKQDIQSLPVSPVFPDTRPMSLRPSASAFDIRRQHAEGAAAAHNKKTYHNATAPLAPLPSRPFLEQSAMAQRPPRPQLERNVSVFECDSDDDSDAEAESKFVRRLTRGLQHKKSTIGGDRSNKTHGSSTLSPPTPSGGRGSRDGSETRKRGGSLGRILGLKGRSSS</sequence>
<protein>
    <submittedName>
        <fullName evidence="2">Uncharacterized protein</fullName>
    </submittedName>
</protein>
<evidence type="ECO:0000256" key="1">
    <source>
        <dbReference type="SAM" id="MobiDB-lite"/>
    </source>
</evidence>
<dbReference type="Proteomes" id="UP001480595">
    <property type="component" value="Unassembled WGS sequence"/>
</dbReference>
<feature type="compositionally biased region" description="Polar residues" evidence="1">
    <location>
        <begin position="225"/>
        <end position="236"/>
    </location>
</feature>
<feature type="compositionally biased region" description="Basic and acidic residues" evidence="1">
    <location>
        <begin position="396"/>
        <end position="405"/>
    </location>
</feature>
<dbReference type="RefSeq" id="XP_066718310.1">
    <property type="nucleotide sequence ID" value="XM_066856143.1"/>
</dbReference>
<comment type="caution">
    <text evidence="2">The sequence shown here is derived from an EMBL/GenBank/DDBJ whole genome shotgun (WGS) entry which is preliminary data.</text>
</comment>
<feature type="region of interest" description="Disordered" evidence="1">
    <location>
        <begin position="104"/>
        <end position="134"/>
    </location>
</feature>
<feature type="compositionally biased region" description="Low complexity" evidence="1">
    <location>
        <begin position="31"/>
        <end position="44"/>
    </location>
</feature>
<proteinExistence type="predicted"/>
<dbReference type="EMBL" id="JAQQWL010000005">
    <property type="protein sequence ID" value="KAK8073835.1"/>
    <property type="molecule type" value="Genomic_DNA"/>
</dbReference>
<feature type="region of interest" description="Disordered" evidence="1">
    <location>
        <begin position="1"/>
        <end position="91"/>
    </location>
</feature>
<feature type="compositionally biased region" description="Polar residues" evidence="1">
    <location>
        <begin position="65"/>
        <end position="74"/>
    </location>
</feature>
<keyword evidence="3" id="KW-1185">Reference proteome</keyword>
<dbReference type="GeneID" id="92089206"/>
<feature type="region of interest" description="Disordered" evidence="1">
    <location>
        <begin position="341"/>
        <end position="422"/>
    </location>
</feature>
<reference evidence="2 3" key="1">
    <citation type="submission" date="2023-01" db="EMBL/GenBank/DDBJ databases">
        <title>Analysis of 21 Apiospora genomes using comparative genomics revels a genus with tremendous synthesis potential of carbohydrate active enzymes and secondary metabolites.</title>
        <authorList>
            <person name="Sorensen T."/>
        </authorList>
    </citation>
    <scope>NUCLEOTIDE SEQUENCE [LARGE SCALE GENOMIC DNA]</scope>
    <source>
        <strain evidence="2 3">CBS 135458</strain>
    </source>
</reference>
<feature type="compositionally biased region" description="Basic and acidic residues" evidence="1">
    <location>
        <begin position="53"/>
        <end position="64"/>
    </location>
</feature>
<feature type="compositionally biased region" description="Acidic residues" evidence="1">
    <location>
        <begin position="343"/>
        <end position="352"/>
    </location>
</feature>
<accession>A0ABR1VUG6</accession>
<evidence type="ECO:0000313" key="3">
    <source>
        <dbReference type="Proteomes" id="UP001480595"/>
    </source>
</evidence>
<feature type="compositionally biased region" description="Basic residues" evidence="1">
    <location>
        <begin position="358"/>
        <end position="370"/>
    </location>
</feature>
<feature type="compositionally biased region" description="Basic and acidic residues" evidence="1">
    <location>
        <begin position="1"/>
        <end position="15"/>
    </location>
</feature>